<sequence>MSAQTSIKEQMIKIEIDGSELTPQQVRLIRSLNTMLAHVLLTESEEEYFEGSAEFMRMCAALIKQARFTEELKDQSNIPYAQQALEYSVDVLQEYVTASKVVNYDN</sequence>
<keyword evidence="2" id="KW-1185">Reference proteome</keyword>
<proteinExistence type="predicted"/>
<dbReference type="EMBL" id="JAYGJQ010000002">
    <property type="protein sequence ID" value="MEA9356687.1"/>
    <property type="molecule type" value="Genomic_DNA"/>
</dbReference>
<name>A0ABU5VVQ5_9BACT</name>
<comment type="caution">
    <text evidence="1">The sequence shown here is derived from an EMBL/GenBank/DDBJ whole genome shotgun (WGS) entry which is preliminary data.</text>
</comment>
<gene>
    <name evidence="1" type="ORF">SHI21_10745</name>
</gene>
<evidence type="ECO:0000313" key="1">
    <source>
        <dbReference type="EMBL" id="MEA9356687.1"/>
    </source>
</evidence>
<organism evidence="1 2">
    <name type="scientific">Bacteriovorax antarcticus</name>
    <dbReference type="NCBI Taxonomy" id="3088717"/>
    <lineage>
        <taxon>Bacteria</taxon>
        <taxon>Pseudomonadati</taxon>
        <taxon>Bdellovibrionota</taxon>
        <taxon>Bacteriovoracia</taxon>
        <taxon>Bacteriovoracales</taxon>
        <taxon>Bacteriovoracaceae</taxon>
        <taxon>Bacteriovorax</taxon>
    </lineage>
</organism>
<dbReference type="RefSeq" id="WP_323576529.1">
    <property type="nucleotide sequence ID" value="NZ_JAYGJQ010000002.1"/>
</dbReference>
<dbReference type="Proteomes" id="UP001302274">
    <property type="component" value="Unassembled WGS sequence"/>
</dbReference>
<evidence type="ECO:0000313" key="2">
    <source>
        <dbReference type="Proteomes" id="UP001302274"/>
    </source>
</evidence>
<reference evidence="1 2" key="1">
    <citation type="submission" date="2023-11" db="EMBL/GenBank/DDBJ databases">
        <title>A Novel Polar Bacteriovorax (B. antarcticus) Isolated from the Biocrust in Antarctica.</title>
        <authorList>
            <person name="Mun W."/>
            <person name="Choi S.Y."/>
            <person name="Mitchell R.J."/>
        </authorList>
    </citation>
    <scope>NUCLEOTIDE SEQUENCE [LARGE SCALE GENOMIC DNA]</scope>
    <source>
        <strain evidence="1 2">PP10</strain>
    </source>
</reference>
<accession>A0ABU5VVQ5</accession>
<protein>
    <submittedName>
        <fullName evidence="1">Uncharacterized protein</fullName>
    </submittedName>
</protein>